<evidence type="ECO:0000256" key="1">
    <source>
        <dbReference type="ARBA" id="ARBA00023002"/>
    </source>
</evidence>
<dbReference type="GO" id="GO:0016705">
    <property type="term" value="F:oxidoreductase activity, acting on paired donors, with incorporation or reduction of molecular oxygen"/>
    <property type="evidence" value="ECO:0007669"/>
    <property type="project" value="InterPro"/>
</dbReference>
<feature type="region of interest" description="Disordered" evidence="3">
    <location>
        <begin position="1"/>
        <end position="55"/>
    </location>
</feature>
<keyword evidence="2" id="KW-0503">Monooxygenase</keyword>
<organism evidence="5 6">
    <name type="scientific">Baekduia soli</name>
    <dbReference type="NCBI Taxonomy" id="496014"/>
    <lineage>
        <taxon>Bacteria</taxon>
        <taxon>Bacillati</taxon>
        <taxon>Actinomycetota</taxon>
        <taxon>Thermoleophilia</taxon>
        <taxon>Solirubrobacterales</taxon>
        <taxon>Baekduiaceae</taxon>
        <taxon>Baekduia</taxon>
    </lineage>
</organism>
<evidence type="ECO:0000259" key="4">
    <source>
        <dbReference type="Pfam" id="PF00296"/>
    </source>
</evidence>
<name>A0A5B8U0T4_9ACTN</name>
<dbReference type="OrthoDB" id="5241801at2"/>
<dbReference type="AlphaFoldDB" id="A0A5B8U0T4"/>
<dbReference type="PANTHER" id="PTHR30137">
    <property type="entry name" value="LUCIFERASE-LIKE MONOOXYGENASE"/>
    <property type="match status" value="1"/>
</dbReference>
<evidence type="ECO:0000256" key="3">
    <source>
        <dbReference type="SAM" id="MobiDB-lite"/>
    </source>
</evidence>
<dbReference type="KEGG" id="bsol:FSW04_01965"/>
<sequence>MRSQRCVARRPYRLVTSMRQPSPGPPRPSMAHVPVGHSGKPPDPARSGGEGGSGCAIHETAGMHIGYGMLTCQRYPGDPRTDHDLYRQALELAQDTDRLGFDSVWVAEHHFLDDSHMSSLLPVCAAIAARTERVLVGTGVVLAPLIDPFRLAEDAATVDLIASGRLLLGLGLGWREEEFEVLGVPIAERVARLRRCVEILRGAWSDGLVEGVSVTPKPFRPGGPPIWIGAGAEPAVRRAGRIADGFFGANVTPAEFGERVKWARDAREQAGLDPESMTAALHLPTFAWPDEDRWEIIRDSVWYLHWKYEDMLARGRRPPAPPAPPMPATLEDGLRDSVVLGAPEQVAERLLAYRDAAGPNFHFVGRFWMPGVEHAVMRESAAIFAEQVIPHLLDGAPKVPQTPRRSA</sequence>
<accession>A0A5B8U0T4</accession>
<keyword evidence="1" id="KW-0560">Oxidoreductase</keyword>
<feature type="domain" description="Luciferase-like" evidence="4">
    <location>
        <begin position="68"/>
        <end position="356"/>
    </location>
</feature>
<dbReference type="InterPro" id="IPR036661">
    <property type="entry name" value="Luciferase-like_sf"/>
</dbReference>
<reference evidence="5 6" key="1">
    <citation type="journal article" date="2018" name="J. Microbiol.">
        <title>Baekduia soli gen. nov., sp. nov., a novel bacterium isolated from the soil of Baekdu Mountain and proposal of a novel family name, Baekduiaceae fam. nov.</title>
        <authorList>
            <person name="An D.S."/>
            <person name="Siddiqi M.Z."/>
            <person name="Kim K.H."/>
            <person name="Yu H.S."/>
            <person name="Im W.T."/>
        </authorList>
    </citation>
    <scope>NUCLEOTIDE SEQUENCE [LARGE SCALE GENOMIC DNA]</scope>
    <source>
        <strain evidence="5 6">BR7-21</strain>
    </source>
</reference>
<dbReference type="Proteomes" id="UP000321805">
    <property type="component" value="Chromosome"/>
</dbReference>
<evidence type="ECO:0000256" key="2">
    <source>
        <dbReference type="ARBA" id="ARBA00023033"/>
    </source>
</evidence>
<dbReference type="EMBL" id="CP042430">
    <property type="protein sequence ID" value="QEC46465.1"/>
    <property type="molecule type" value="Genomic_DNA"/>
</dbReference>
<dbReference type="GO" id="GO:0005829">
    <property type="term" value="C:cytosol"/>
    <property type="evidence" value="ECO:0007669"/>
    <property type="project" value="TreeGrafter"/>
</dbReference>
<protein>
    <submittedName>
        <fullName evidence="5">LLM class flavin-dependent oxidoreductase</fullName>
    </submittedName>
</protein>
<evidence type="ECO:0000313" key="5">
    <source>
        <dbReference type="EMBL" id="QEC46465.1"/>
    </source>
</evidence>
<proteinExistence type="predicted"/>
<dbReference type="GO" id="GO:0004497">
    <property type="term" value="F:monooxygenase activity"/>
    <property type="evidence" value="ECO:0007669"/>
    <property type="project" value="UniProtKB-KW"/>
</dbReference>
<dbReference type="PANTHER" id="PTHR30137:SF8">
    <property type="entry name" value="BLR5498 PROTEIN"/>
    <property type="match status" value="1"/>
</dbReference>
<dbReference type="SUPFAM" id="SSF51679">
    <property type="entry name" value="Bacterial luciferase-like"/>
    <property type="match status" value="1"/>
</dbReference>
<gene>
    <name evidence="5" type="ORF">FSW04_01965</name>
</gene>
<dbReference type="Gene3D" id="3.20.20.30">
    <property type="entry name" value="Luciferase-like domain"/>
    <property type="match status" value="1"/>
</dbReference>
<evidence type="ECO:0000313" key="6">
    <source>
        <dbReference type="Proteomes" id="UP000321805"/>
    </source>
</evidence>
<keyword evidence="6" id="KW-1185">Reference proteome</keyword>
<dbReference type="InterPro" id="IPR050766">
    <property type="entry name" value="Bact_Lucif_Oxidored"/>
</dbReference>
<dbReference type="InterPro" id="IPR011251">
    <property type="entry name" value="Luciferase-like_dom"/>
</dbReference>
<dbReference type="Pfam" id="PF00296">
    <property type="entry name" value="Bac_luciferase"/>
    <property type="match status" value="1"/>
</dbReference>